<accession>A0A2K9LUH5</accession>
<gene>
    <name evidence="1" type="primary">Cap</name>
</gene>
<evidence type="ECO:0000313" key="1">
    <source>
        <dbReference type="EMBL" id="AUM61735.1"/>
    </source>
</evidence>
<reference evidence="1" key="1">
    <citation type="submission" date="2017-01" db="EMBL/GenBank/DDBJ databases">
        <title>High-throughput sequencing uncovers low homogeneity in the biogeography of single-stranded DNA viruses.</title>
        <authorList>
            <person name="Pearson V.M."/>
            <person name="Rokyta D.R."/>
        </authorList>
    </citation>
    <scope>NUCLEOTIDE SEQUENCE</scope>
</reference>
<name>A0A2K9LUH5_9VIRU</name>
<proteinExistence type="predicted"/>
<dbReference type="EMBL" id="KY487832">
    <property type="protein sequence ID" value="AUM61735.1"/>
    <property type="molecule type" value="Genomic_DNA"/>
</dbReference>
<protein>
    <submittedName>
        <fullName evidence="1">Capsid</fullName>
    </submittedName>
</protein>
<sequence length="247" mass="28991">MPYARRRTYGYRPRRRRYTRSSNYRQTTRIVRREITREVRKTHPLQWCDILFDGGNVNTTPTMHSLVKNVLDNEIAAESWREWTKHSHSSDTPNALYQAKYMVSYCHYQLRFQQDVENIESSNTFRTLFYSYIDTLAENPAPLLDGTDIDSPPHTEYVKSMYFDRMRTLRAGTFESTAGVDEPEPTPGTAIIKGNKRLNNQFVFTYSDTANTSRVESGDIRWEAQSDSVGNGLQLYGFIRVYYRRMQ</sequence>
<organism evidence="1">
    <name type="scientific">uncultured virus</name>
    <dbReference type="NCBI Taxonomy" id="340016"/>
    <lineage>
        <taxon>Viruses</taxon>
        <taxon>environmental samples</taxon>
    </lineage>
</organism>